<dbReference type="Proteomes" id="UP000430295">
    <property type="component" value="Unassembled WGS sequence"/>
</dbReference>
<dbReference type="SUPFAM" id="SSF117916">
    <property type="entry name" value="Fe-S cluster assembly (FSCA) domain-like"/>
    <property type="match status" value="1"/>
</dbReference>
<evidence type="ECO:0000313" key="2">
    <source>
        <dbReference type="EMBL" id="MBS5359166.1"/>
    </source>
</evidence>
<dbReference type="EMBL" id="WMYS01000004">
    <property type="protein sequence ID" value="MTR41575.1"/>
    <property type="molecule type" value="Genomic_DNA"/>
</dbReference>
<reference evidence="2" key="3">
    <citation type="submission" date="2021-02" db="EMBL/GenBank/DDBJ databases">
        <title>Infant gut strain persistence is associated with maternal origin, phylogeny, and functional potential including surface adhesion and iron acquisition.</title>
        <authorList>
            <person name="Lou Y.C."/>
        </authorList>
    </citation>
    <scope>NUCLEOTIDE SEQUENCE</scope>
    <source>
        <strain evidence="2">L3_098_011G1_dasL3_098_011G1_concoct_7</strain>
    </source>
</reference>
<dbReference type="EMBL" id="QRQU01000006">
    <property type="protein sequence ID" value="RHN24561.1"/>
    <property type="molecule type" value="Genomic_DNA"/>
</dbReference>
<dbReference type="InterPro" id="IPR034904">
    <property type="entry name" value="FSCA_dom_sf"/>
</dbReference>
<dbReference type="InterPro" id="IPR002744">
    <property type="entry name" value="MIP18-like"/>
</dbReference>
<evidence type="ECO:0000313" key="8">
    <source>
        <dbReference type="Proteomes" id="UP000285725"/>
    </source>
</evidence>
<dbReference type="PANTHER" id="PTHR42831:SF1">
    <property type="entry name" value="FE-S PROTEIN MATURATION AUXILIARY FACTOR YITW"/>
    <property type="match status" value="1"/>
</dbReference>
<evidence type="ECO:0000313" key="3">
    <source>
        <dbReference type="EMBL" id="MDB8620418.1"/>
    </source>
</evidence>
<proteinExistence type="predicted"/>
<accession>A0A0F3H7I0</accession>
<dbReference type="AlphaFoldDB" id="A0A0F3H7I0"/>
<dbReference type="EMBL" id="WMZJ01000006">
    <property type="protein sequence ID" value="MTS54928.1"/>
    <property type="molecule type" value="Genomic_DNA"/>
</dbReference>
<feature type="domain" description="MIP18 family-like" evidence="1">
    <location>
        <begin position="21"/>
        <end position="89"/>
    </location>
</feature>
<dbReference type="Gene3D" id="3.30.300.130">
    <property type="entry name" value="Fe-S cluster assembly (FSCA)"/>
    <property type="match status" value="1"/>
</dbReference>
<gene>
    <name evidence="6" type="ORF">DW820_09895</name>
    <name evidence="7" type="ORF">DWZ19_08490</name>
    <name evidence="4" type="ORF">GMC75_07820</name>
    <name evidence="5" type="ORF">GMC94_08685</name>
    <name evidence="2" type="ORF">KHX87_08720</name>
    <name evidence="3" type="ORF">PNV36_08455</name>
</gene>
<dbReference type="Proteomes" id="UP000441330">
    <property type="component" value="Unassembled WGS sequence"/>
</dbReference>
<protein>
    <submittedName>
        <fullName evidence="5">DUF59 domain-containing protein</fullName>
    </submittedName>
    <submittedName>
        <fullName evidence="2">Metal-sulfur cluster assembly factor</fullName>
    </submittedName>
</protein>
<comment type="caution">
    <text evidence="5">The sequence shown here is derived from an EMBL/GenBank/DDBJ whole genome shotgun (WGS) entry which is preliminary data.</text>
</comment>
<sequence>MREDIKINDRALALEKSLIEKLELVFDTDVELDVYNLGLIYEIHLDEAGTCKVVMTFTDTACSCAESLPIEIVARLKEIEGIEDVKVEVTWSPAWKITRISRYGRIALGLPPR</sequence>
<evidence type="ECO:0000313" key="11">
    <source>
        <dbReference type="Proteomes" id="UP000441330"/>
    </source>
</evidence>
<name>A0A0F3H7I0_STRPA</name>
<dbReference type="Proteomes" id="UP000709219">
    <property type="component" value="Unassembled WGS sequence"/>
</dbReference>
<dbReference type="EMBL" id="JAQMJV010000014">
    <property type="protein sequence ID" value="MDB8620418.1"/>
    <property type="molecule type" value="Genomic_DNA"/>
</dbReference>
<dbReference type="EMBL" id="JAGZFP010000023">
    <property type="protein sequence ID" value="MBS5359166.1"/>
    <property type="molecule type" value="Genomic_DNA"/>
</dbReference>
<evidence type="ECO:0000259" key="1">
    <source>
        <dbReference type="Pfam" id="PF01883"/>
    </source>
</evidence>
<dbReference type="EMBL" id="QSIO01000005">
    <property type="protein sequence ID" value="RHC93498.1"/>
    <property type="molecule type" value="Genomic_DNA"/>
</dbReference>
<dbReference type="Proteomes" id="UP001212685">
    <property type="component" value="Unassembled WGS sequence"/>
</dbReference>
<dbReference type="PANTHER" id="PTHR42831">
    <property type="entry name" value="FE-S PROTEIN MATURATION AUXILIARY FACTOR YITW"/>
    <property type="match status" value="1"/>
</dbReference>
<dbReference type="Proteomes" id="UP000285725">
    <property type="component" value="Unassembled WGS sequence"/>
</dbReference>
<reference evidence="8 9" key="1">
    <citation type="submission" date="2018-08" db="EMBL/GenBank/DDBJ databases">
        <title>A genome reference for cultivated species of the human gut microbiota.</title>
        <authorList>
            <person name="Zou Y."/>
            <person name="Xue W."/>
            <person name="Luo G."/>
        </authorList>
    </citation>
    <scope>NUCLEOTIDE SEQUENCE [LARGE SCALE GENOMIC DNA]</scope>
    <source>
        <strain evidence="7 8">AF30-12BH</strain>
        <strain evidence="6 9">AM33-3BH</strain>
    </source>
</reference>
<organism evidence="5 11">
    <name type="scientific">Streptococcus parasanguinis</name>
    <dbReference type="NCBI Taxonomy" id="1318"/>
    <lineage>
        <taxon>Bacteria</taxon>
        <taxon>Bacillati</taxon>
        <taxon>Bacillota</taxon>
        <taxon>Bacilli</taxon>
        <taxon>Lactobacillales</taxon>
        <taxon>Streptococcaceae</taxon>
        <taxon>Streptococcus</taxon>
    </lineage>
</organism>
<evidence type="ECO:0000313" key="9">
    <source>
        <dbReference type="Proteomes" id="UP000285773"/>
    </source>
</evidence>
<dbReference type="Proteomes" id="UP000285773">
    <property type="component" value="Unassembled WGS sequence"/>
</dbReference>
<dbReference type="Pfam" id="PF01883">
    <property type="entry name" value="FeS_assembly_P"/>
    <property type="match status" value="1"/>
</dbReference>
<evidence type="ECO:0000313" key="6">
    <source>
        <dbReference type="EMBL" id="RHC93498.1"/>
    </source>
</evidence>
<evidence type="ECO:0000313" key="10">
    <source>
        <dbReference type="Proteomes" id="UP000430295"/>
    </source>
</evidence>
<evidence type="ECO:0000313" key="5">
    <source>
        <dbReference type="EMBL" id="MTS54928.1"/>
    </source>
</evidence>
<evidence type="ECO:0000313" key="4">
    <source>
        <dbReference type="EMBL" id="MTR41575.1"/>
    </source>
</evidence>
<reference evidence="3" key="4">
    <citation type="submission" date="2023-01" db="EMBL/GenBank/DDBJ databases">
        <title>Human gut microbiome strain richness.</title>
        <authorList>
            <person name="Chen-Liaw A."/>
        </authorList>
    </citation>
    <scope>NUCLEOTIDE SEQUENCE</scope>
    <source>
        <strain evidence="3">1001262st2_G8_1001262B_160229</strain>
    </source>
</reference>
<dbReference type="GeneID" id="10836099"/>
<evidence type="ECO:0000313" key="7">
    <source>
        <dbReference type="EMBL" id="RHN24561.1"/>
    </source>
</evidence>
<reference evidence="10 11" key="2">
    <citation type="journal article" date="2019" name="Nat. Med.">
        <title>A library of human gut bacterial isolates paired with longitudinal multiomics data enables mechanistic microbiome research.</title>
        <authorList>
            <person name="Poyet M."/>
            <person name="Groussin M."/>
            <person name="Gibbons S.M."/>
            <person name="Avila-Pacheco J."/>
            <person name="Jiang X."/>
            <person name="Kearney S.M."/>
            <person name="Perrotta A.R."/>
            <person name="Berdy B."/>
            <person name="Zhao S."/>
            <person name="Lieberman T.D."/>
            <person name="Swanson P.K."/>
            <person name="Smith M."/>
            <person name="Roesemann S."/>
            <person name="Alexander J.E."/>
            <person name="Rich S.A."/>
            <person name="Livny J."/>
            <person name="Vlamakis H."/>
            <person name="Clish C."/>
            <person name="Bullock K."/>
            <person name="Deik A."/>
            <person name="Scott J."/>
            <person name="Pierce K.A."/>
            <person name="Xavier R.J."/>
            <person name="Alm E.J."/>
        </authorList>
    </citation>
    <scope>NUCLEOTIDE SEQUENCE [LARGE SCALE GENOMIC DNA]</scope>
    <source>
        <strain evidence="5 11">BIOML-A1</strain>
        <strain evidence="4 10">BIOML-A18</strain>
    </source>
</reference>
<dbReference type="RefSeq" id="WP_013904437.1">
    <property type="nucleotide sequence ID" value="NZ_CABIWQ010000005.1"/>
</dbReference>
<dbReference type="InterPro" id="IPR052339">
    <property type="entry name" value="Fe-S_Maturation_MIP18"/>
</dbReference>